<dbReference type="GO" id="GO:0000978">
    <property type="term" value="F:RNA polymerase II cis-regulatory region sequence-specific DNA binding"/>
    <property type="evidence" value="ECO:0007669"/>
    <property type="project" value="TreeGrafter"/>
</dbReference>
<dbReference type="Proteomes" id="UP000694413">
    <property type="component" value="Unassembled WGS sequence"/>
</dbReference>
<evidence type="ECO:0000313" key="2">
    <source>
        <dbReference type="Ensembl" id="ENSZALP00000000429.1"/>
    </source>
</evidence>
<dbReference type="GO" id="GO:0001228">
    <property type="term" value="F:DNA-binding transcription activator activity, RNA polymerase II-specific"/>
    <property type="evidence" value="ECO:0007669"/>
    <property type="project" value="TreeGrafter"/>
</dbReference>
<dbReference type="GO" id="GO:0005634">
    <property type="term" value="C:nucleus"/>
    <property type="evidence" value="ECO:0007669"/>
    <property type="project" value="TreeGrafter"/>
</dbReference>
<reference evidence="2" key="1">
    <citation type="submission" date="2025-08" db="UniProtKB">
        <authorList>
            <consortium name="Ensembl"/>
        </authorList>
    </citation>
    <scope>IDENTIFICATION</scope>
</reference>
<dbReference type="InterPro" id="IPR057520">
    <property type="entry name" value="GRHL1/CP2_C"/>
</dbReference>
<name>A0A8D2LZJ5_ZONAL</name>
<dbReference type="Pfam" id="PF25416">
    <property type="entry name" value="GRHL1_C"/>
    <property type="match status" value="1"/>
</dbReference>
<keyword evidence="3" id="KW-1185">Reference proteome</keyword>
<organism evidence="2 3">
    <name type="scientific">Zonotrichia albicollis</name>
    <name type="common">White-throated sparrow</name>
    <name type="synonym">Fringilla albicollis</name>
    <dbReference type="NCBI Taxonomy" id="44394"/>
    <lineage>
        <taxon>Eukaryota</taxon>
        <taxon>Metazoa</taxon>
        <taxon>Chordata</taxon>
        <taxon>Craniata</taxon>
        <taxon>Vertebrata</taxon>
        <taxon>Euteleostomi</taxon>
        <taxon>Archelosauria</taxon>
        <taxon>Archosauria</taxon>
        <taxon>Dinosauria</taxon>
        <taxon>Saurischia</taxon>
        <taxon>Theropoda</taxon>
        <taxon>Coelurosauria</taxon>
        <taxon>Aves</taxon>
        <taxon>Neognathae</taxon>
        <taxon>Neoaves</taxon>
        <taxon>Telluraves</taxon>
        <taxon>Australaves</taxon>
        <taxon>Passeriformes</taxon>
        <taxon>Passerellidae</taxon>
        <taxon>Zonotrichia</taxon>
    </lineage>
</organism>
<accession>A0A8D2LZJ5</accession>
<dbReference type="PANTHER" id="PTHR11037:SF11">
    <property type="entry name" value="ALPHA-GLOBIN TRANSCRIPTION FACTOR CP2"/>
    <property type="match status" value="1"/>
</dbReference>
<dbReference type="InterPro" id="IPR040167">
    <property type="entry name" value="TF_CP2-like"/>
</dbReference>
<evidence type="ECO:0000313" key="3">
    <source>
        <dbReference type="Proteomes" id="UP000694413"/>
    </source>
</evidence>
<protein>
    <recommendedName>
        <fullName evidence="1">GRHL1/CP2 C-terminal domain-containing protein</fullName>
    </recommendedName>
</protein>
<dbReference type="PANTHER" id="PTHR11037">
    <property type="entry name" value="TRANSCRIPTION FACTOR CP2"/>
    <property type="match status" value="1"/>
</dbReference>
<dbReference type="AlphaFoldDB" id="A0A8D2LZJ5"/>
<reference evidence="2" key="2">
    <citation type="submission" date="2025-09" db="UniProtKB">
        <authorList>
            <consortium name="Ensembl"/>
        </authorList>
    </citation>
    <scope>IDENTIFICATION</scope>
</reference>
<sequence length="125" mass="14086">MRGTESPGGNSRGTWILRYLTGTGEHLQVRIPGRHHQVPAREEGPDGNVYHAVYLEELTAAELAEKLAQLFRVPAQHIQHIYKQGPTGIHVLVSDQMIQNFQDESCFVLDTLKAETNDSYHIILK</sequence>
<feature type="domain" description="GRHL1/CP2 C-terminal" evidence="1">
    <location>
        <begin position="47"/>
        <end position="125"/>
    </location>
</feature>
<evidence type="ECO:0000259" key="1">
    <source>
        <dbReference type="Pfam" id="PF25416"/>
    </source>
</evidence>
<proteinExistence type="predicted"/>
<dbReference type="Ensembl" id="ENSZALT00000000712.1">
    <property type="protein sequence ID" value="ENSZALP00000000429.1"/>
    <property type="gene ID" value="ENSZALG00000000498.1"/>
</dbReference>